<dbReference type="PANTHER" id="PTHR23077">
    <property type="entry name" value="AAA-FAMILY ATPASE"/>
    <property type="match status" value="1"/>
</dbReference>
<dbReference type="OrthoDB" id="27435at2759"/>
<keyword evidence="2" id="KW-0067">ATP-binding</keyword>
<dbReference type="InterPro" id="IPR027417">
    <property type="entry name" value="P-loop_NTPase"/>
</dbReference>
<dbReference type="RefSeq" id="XP_014246529.1">
    <property type="nucleotide sequence ID" value="XM_014391043.2"/>
</dbReference>
<dbReference type="Gene3D" id="1.10.8.60">
    <property type="match status" value="2"/>
</dbReference>
<dbReference type="FunFam" id="3.40.50.300:FF:001025">
    <property type="entry name" value="ATPase family, AAA domain-containing 2B"/>
    <property type="match status" value="1"/>
</dbReference>
<dbReference type="OMA" id="CAERFIT"/>
<dbReference type="PROSITE" id="PS00674">
    <property type="entry name" value="AAA"/>
    <property type="match status" value="1"/>
</dbReference>
<dbReference type="InterPro" id="IPR003960">
    <property type="entry name" value="ATPase_AAA_CS"/>
</dbReference>
<keyword evidence="3" id="KW-0175">Coiled coil</keyword>
<dbReference type="GO" id="GO:0005829">
    <property type="term" value="C:cytosol"/>
    <property type="evidence" value="ECO:0007669"/>
    <property type="project" value="TreeGrafter"/>
</dbReference>
<dbReference type="GO" id="GO:0016887">
    <property type="term" value="F:ATP hydrolysis activity"/>
    <property type="evidence" value="ECO:0007669"/>
    <property type="project" value="InterPro"/>
</dbReference>
<dbReference type="EnsemblMetazoa" id="XM_014391044.2">
    <property type="protein sequence ID" value="XP_014246530.1"/>
    <property type="gene ID" value="LOC106664940"/>
</dbReference>
<dbReference type="InterPro" id="IPR003593">
    <property type="entry name" value="AAA+_ATPase"/>
</dbReference>
<dbReference type="SUPFAM" id="SSF52540">
    <property type="entry name" value="P-loop containing nucleoside triphosphate hydrolases"/>
    <property type="match status" value="2"/>
</dbReference>
<organism evidence="5 6">
    <name type="scientific">Cimex lectularius</name>
    <name type="common">Bed bug</name>
    <name type="synonym">Acanthia lectularia</name>
    <dbReference type="NCBI Taxonomy" id="79782"/>
    <lineage>
        <taxon>Eukaryota</taxon>
        <taxon>Metazoa</taxon>
        <taxon>Ecdysozoa</taxon>
        <taxon>Arthropoda</taxon>
        <taxon>Hexapoda</taxon>
        <taxon>Insecta</taxon>
        <taxon>Pterygota</taxon>
        <taxon>Neoptera</taxon>
        <taxon>Paraneoptera</taxon>
        <taxon>Hemiptera</taxon>
        <taxon>Heteroptera</taxon>
        <taxon>Panheteroptera</taxon>
        <taxon>Cimicomorpha</taxon>
        <taxon>Cimicidae</taxon>
        <taxon>Cimex</taxon>
    </lineage>
</organism>
<evidence type="ECO:0000313" key="5">
    <source>
        <dbReference type="EnsemblMetazoa" id="XP_014246529.1"/>
    </source>
</evidence>
<reference evidence="5" key="1">
    <citation type="submission" date="2022-01" db="UniProtKB">
        <authorList>
            <consortium name="EnsemblMetazoa"/>
        </authorList>
    </citation>
    <scope>IDENTIFICATION</scope>
</reference>
<evidence type="ECO:0000256" key="3">
    <source>
        <dbReference type="ARBA" id="ARBA00023054"/>
    </source>
</evidence>
<dbReference type="InterPro" id="IPR003959">
    <property type="entry name" value="ATPase_AAA_core"/>
</dbReference>
<dbReference type="GO" id="GO:0097352">
    <property type="term" value="P:autophagosome maturation"/>
    <property type="evidence" value="ECO:0007669"/>
    <property type="project" value="TreeGrafter"/>
</dbReference>
<dbReference type="GO" id="GO:0005524">
    <property type="term" value="F:ATP binding"/>
    <property type="evidence" value="ECO:0007669"/>
    <property type="project" value="UniProtKB-KW"/>
</dbReference>
<dbReference type="Gene3D" id="3.40.50.300">
    <property type="entry name" value="P-loop containing nucleotide triphosphate hydrolases"/>
    <property type="match status" value="2"/>
</dbReference>
<dbReference type="GeneID" id="106664940"/>
<keyword evidence="1" id="KW-0547">Nucleotide-binding</keyword>
<dbReference type="SMART" id="SM00382">
    <property type="entry name" value="AAA"/>
    <property type="match status" value="2"/>
</dbReference>
<evidence type="ECO:0000259" key="4">
    <source>
        <dbReference type="SMART" id="SM00382"/>
    </source>
</evidence>
<dbReference type="Proteomes" id="UP000494040">
    <property type="component" value="Unassembled WGS sequence"/>
</dbReference>
<protein>
    <recommendedName>
        <fullName evidence="4">AAA+ ATPase domain-containing protein</fullName>
    </recommendedName>
</protein>
<accession>A0A8I6RK01</accession>
<keyword evidence="6" id="KW-1185">Reference proteome</keyword>
<feature type="domain" description="AAA+ ATPase" evidence="4">
    <location>
        <begin position="479"/>
        <end position="623"/>
    </location>
</feature>
<dbReference type="EnsemblMetazoa" id="XM_014391043.2">
    <property type="protein sequence ID" value="XP_014246529.1"/>
    <property type="gene ID" value="LOC106664940"/>
</dbReference>
<dbReference type="Pfam" id="PF00004">
    <property type="entry name" value="AAA"/>
    <property type="match status" value="2"/>
</dbReference>
<dbReference type="InterPro" id="IPR050168">
    <property type="entry name" value="AAA_ATPase_domain"/>
</dbReference>
<proteinExistence type="predicted"/>
<evidence type="ECO:0000256" key="2">
    <source>
        <dbReference type="ARBA" id="ARBA00022840"/>
    </source>
</evidence>
<dbReference type="GO" id="GO:0051228">
    <property type="term" value="P:mitotic spindle disassembly"/>
    <property type="evidence" value="ECO:0007669"/>
    <property type="project" value="TreeGrafter"/>
</dbReference>
<dbReference type="GO" id="GO:0030970">
    <property type="term" value="P:retrograde protein transport, ER to cytosol"/>
    <property type="evidence" value="ECO:0007669"/>
    <property type="project" value="TreeGrafter"/>
</dbReference>
<dbReference type="PANTHER" id="PTHR23077:SF194">
    <property type="entry name" value="ATPASE FAMILY GENE 2 PROTEIN HOMOLOG B"/>
    <property type="match status" value="1"/>
</dbReference>
<dbReference type="InterPro" id="IPR041569">
    <property type="entry name" value="AAA_lid_3"/>
</dbReference>
<evidence type="ECO:0000313" key="6">
    <source>
        <dbReference type="Proteomes" id="UP000494040"/>
    </source>
</evidence>
<dbReference type="KEGG" id="clec:106664940"/>
<sequence length="720" mass="80630">MGLDLRVTFESQTLEGLQRLYLPMSCEDELFGKYASVKLSDGSVYFSRIFPAYFLNDNSCIMDKTVLVKGVTTDNQPKVSQLTLIPGVRYIKSLKISVVLKVGMRKRSSSRSFKDQLKRALACLALVSDSIVSLDGLEPFSVLGVSHVLVHNIGKVDAGKVVHSTNLVIEKFISSERYTQLLPENNLYFKVFGSPYNKLKDYLTCRQNISKTSFAQKYNLPQVIIIGPAGSGKKYIVKKVAYDCKAVLITINCSELVQPSVGESESLLSDYFNKAIYHSDEGLVIILILHPESICRKPGRLLSHFIALIDSISLISNITAVLSISSTSNLHECVKTSSRFHFKIFVEIPNEEERNEMLIALCEDEGLNSSCCSEIAAMTAGYTISDLALLVHNARRDMETERYIHLDGVLFKHFFQYVFINNIRQIEPSMQHGAIGVFRKNNIEEHHLGGLNNVKKSLFKIIKWPILHSSAFKRFNLKTASGCLLYGPPGCAKTSIVRAVAMESNMVVFSVSAADLYSPYVGDAERTITDLFQRARASSPSILFIDEIDALVGCRGGRQNNAHERILSMFLIEMDGIGRSNKLSSALTSKVIVIAATNRPQVLDSALLRPGRFDKLIYVPPPNFEDRKDILNVLTSKMPLEESVNLDLISRKTELFSGADIANLCREVAFRAMTEDGEDCKLIKYEHWLKVLSEVKPSLSKEQIDWYDKFCFTQTDYTTS</sequence>
<dbReference type="RefSeq" id="XP_014246530.1">
    <property type="nucleotide sequence ID" value="XM_014391044.2"/>
</dbReference>
<dbReference type="AlphaFoldDB" id="A0A8I6RK01"/>
<feature type="domain" description="AAA+ ATPase" evidence="4">
    <location>
        <begin position="219"/>
        <end position="350"/>
    </location>
</feature>
<evidence type="ECO:0000256" key="1">
    <source>
        <dbReference type="ARBA" id="ARBA00022741"/>
    </source>
</evidence>
<dbReference type="GO" id="GO:0005634">
    <property type="term" value="C:nucleus"/>
    <property type="evidence" value="ECO:0007669"/>
    <property type="project" value="TreeGrafter"/>
</dbReference>
<dbReference type="Pfam" id="PF17862">
    <property type="entry name" value="AAA_lid_3"/>
    <property type="match status" value="1"/>
</dbReference>
<name>A0A8I6RK01_CIMLE</name>
<dbReference type="GO" id="GO:0031593">
    <property type="term" value="F:polyubiquitin modification-dependent protein binding"/>
    <property type="evidence" value="ECO:0007669"/>
    <property type="project" value="TreeGrafter"/>
</dbReference>
<dbReference type="GO" id="GO:0034098">
    <property type="term" value="C:VCP-NPL4-UFD1 AAA ATPase complex"/>
    <property type="evidence" value="ECO:0007669"/>
    <property type="project" value="TreeGrafter"/>
</dbReference>